<organism evidence="2 3">
    <name type="scientific">Rotaria magnacalcarata</name>
    <dbReference type="NCBI Taxonomy" id="392030"/>
    <lineage>
        <taxon>Eukaryota</taxon>
        <taxon>Metazoa</taxon>
        <taxon>Spiralia</taxon>
        <taxon>Gnathifera</taxon>
        <taxon>Rotifera</taxon>
        <taxon>Eurotatoria</taxon>
        <taxon>Bdelloidea</taxon>
        <taxon>Philodinida</taxon>
        <taxon>Philodinidae</taxon>
        <taxon>Rotaria</taxon>
    </lineage>
</organism>
<dbReference type="Proteomes" id="UP000681967">
    <property type="component" value="Unassembled WGS sequence"/>
</dbReference>
<dbReference type="Gene3D" id="3.90.176.10">
    <property type="entry name" value="Toxin ADP-ribosyltransferase, Chain A, domain 1"/>
    <property type="match status" value="1"/>
</dbReference>
<sequence length="375" mass="42932">MFEWFHLVYACCQTLSTSLLCITRKRLNHGGGSDRYDKLVDRYHNNVHFMNQLTQLLRDLILYRLPTSVHSQSTILGAFAVPSSPVDYGERKIIQMSDFNQHSSSIIDWYTKATSDHRILNHTLRQKQLHDIVCRRHTIVTLINSLRRPLTAEEDGTLLILLRGQNMTIFELEKMKHNIGEIISAAPFLSTTINPQIAEILIGDGSDDNPYLVSVILKIYLDTGQEMRPYACIYNSAEEEVLLSPGTKFVLKPCKKIDDKEQRWLLELYAISEKQQEKVELTYGETFLLLNEASGWPKTVVVVHSKQNHLMRPLSKVETELGHPLAFRQIHLHFKTSIKFIAYSLCSSIPVAIVKIFESNIISFGLNFTTLTNKS</sequence>
<name>A0A8S3BFN9_9BILA</name>
<accession>A0A8S3BFN9</accession>
<proteinExistence type="predicted"/>
<dbReference type="AlphaFoldDB" id="A0A8S3BFN9"/>
<dbReference type="SUPFAM" id="SSF56399">
    <property type="entry name" value="ADP-ribosylation"/>
    <property type="match status" value="1"/>
</dbReference>
<dbReference type="Proteomes" id="UP000681720">
    <property type="component" value="Unassembled WGS sequence"/>
</dbReference>
<dbReference type="PROSITE" id="PS51996">
    <property type="entry name" value="TR_MART"/>
    <property type="match status" value="1"/>
</dbReference>
<evidence type="ECO:0000313" key="1">
    <source>
        <dbReference type="EMBL" id="CAF4117857.1"/>
    </source>
</evidence>
<evidence type="ECO:0000313" key="2">
    <source>
        <dbReference type="EMBL" id="CAF4820504.1"/>
    </source>
</evidence>
<gene>
    <name evidence="2" type="ORF">BYL167_LOCUS48977</name>
    <name evidence="1" type="ORF">GIL414_LOCUS17896</name>
</gene>
<evidence type="ECO:0000313" key="3">
    <source>
        <dbReference type="Proteomes" id="UP000681967"/>
    </source>
</evidence>
<reference evidence="2" key="1">
    <citation type="submission" date="2021-02" db="EMBL/GenBank/DDBJ databases">
        <authorList>
            <person name="Nowell W R."/>
        </authorList>
    </citation>
    <scope>NUCLEOTIDE SEQUENCE</scope>
</reference>
<comment type="caution">
    <text evidence="2">The sequence shown here is derived from an EMBL/GenBank/DDBJ whole genome shotgun (WGS) entry which is preliminary data.</text>
</comment>
<protein>
    <submittedName>
        <fullName evidence="2">Uncharacterized protein</fullName>
    </submittedName>
</protein>
<dbReference type="EMBL" id="CAJOBJ010008644">
    <property type="protein sequence ID" value="CAF4117857.1"/>
    <property type="molecule type" value="Genomic_DNA"/>
</dbReference>
<dbReference type="EMBL" id="CAJOBH010144596">
    <property type="protein sequence ID" value="CAF4820504.1"/>
    <property type="molecule type" value="Genomic_DNA"/>
</dbReference>